<dbReference type="InterPro" id="IPR038332">
    <property type="entry name" value="PPE_sf"/>
</dbReference>
<reference evidence="3" key="1">
    <citation type="submission" date="2019-05" db="EMBL/GenBank/DDBJ databases">
        <authorList>
            <person name="Naeem R."/>
            <person name="Antony C."/>
            <person name="Guan Q."/>
        </authorList>
    </citation>
    <scope>NUCLEOTIDE SEQUENCE</scope>
    <source>
        <strain evidence="3">2</strain>
    </source>
</reference>
<gene>
    <name evidence="3" type="ORF">BIN_B_01887</name>
</gene>
<comment type="similarity">
    <text evidence="1">Belongs to the mycobacterial PPE family.</text>
</comment>
<dbReference type="AlphaFoldDB" id="A0A653EII6"/>
<name>A0A653EII6_9MYCO</name>
<dbReference type="SUPFAM" id="SSF140459">
    <property type="entry name" value="PE/PPE dimer-like"/>
    <property type="match status" value="1"/>
</dbReference>
<dbReference type="Gene3D" id="1.20.1260.20">
    <property type="entry name" value="PPE superfamily"/>
    <property type="match status" value="1"/>
</dbReference>
<accession>A0A653EII6</accession>
<proteinExistence type="inferred from homology"/>
<organism evidence="3">
    <name type="scientific">Mycobacterium riyadhense</name>
    <dbReference type="NCBI Taxonomy" id="486698"/>
    <lineage>
        <taxon>Bacteria</taxon>
        <taxon>Bacillati</taxon>
        <taxon>Actinomycetota</taxon>
        <taxon>Actinomycetes</taxon>
        <taxon>Mycobacteriales</taxon>
        <taxon>Mycobacteriaceae</taxon>
        <taxon>Mycobacterium</taxon>
    </lineage>
</organism>
<dbReference type="EMBL" id="LR589077">
    <property type="protein sequence ID" value="VTO97167.1"/>
    <property type="molecule type" value="Genomic_DNA"/>
</dbReference>
<evidence type="ECO:0000313" key="3">
    <source>
        <dbReference type="EMBL" id="VTO97167.1"/>
    </source>
</evidence>
<dbReference type="PANTHER" id="PTHR46766">
    <property type="entry name" value="GLUTAMINE-RICH PROTEIN 2"/>
    <property type="match status" value="1"/>
</dbReference>
<sequence>MFGMNFSVLPPEVNSWRMFAGVGSAPMLQASAAWDGVAAQLGSAAESFASLTSGLTGQAWQGPAASAMTAAAAPYVGWLSAAAARAATASTQASTVASAFEAARAATVHPAAVTANRNVLVQLVLSNFFGQNAPAIAATEGVYEEMWAADVAAMVGYHSGASTVAAQLPSWRQGMEILPRLANSAQ</sequence>
<evidence type="ECO:0000259" key="2">
    <source>
        <dbReference type="Pfam" id="PF00823"/>
    </source>
</evidence>
<dbReference type="Pfam" id="PF00823">
    <property type="entry name" value="PPE"/>
    <property type="match status" value="1"/>
</dbReference>
<protein>
    <submittedName>
        <fullName evidence="3">Putative PPE family protein PPE42</fullName>
    </submittedName>
</protein>
<feature type="domain" description="PPE" evidence="2">
    <location>
        <begin position="5"/>
        <end position="169"/>
    </location>
</feature>
<dbReference type="FunFam" id="1.20.1260.20:FF:000001">
    <property type="entry name" value="PPE family protein PPE41"/>
    <property type="match status" value="1"/>
</dbReference>
<dbReference type="PANTHER" id="PTHR46766:SF1">
    <property type="entry name" value="GLUTAMINE-RICH PROTEIN 2"/>
    <property type="match status" value="1"/>
</dbReference>
<dbReference type="GO" id="GO:0052572">
    <property type="term" value="P:response to host immune response"/>
    <property type="evidence" value="ECO:0007669"/>
    <property type="project" value="TreeGrafter"/>
</dbReference>
<dbReference type="InterPro" id="IPR000030">
    <property type="entry name" value="PPE_dom"/>
</dbReference>
<evidence type="ECO:0000256" key="1">
    <source>
        <dbReference type="ARBA" id="ARBA00010652"/>
    </source>
</evidence>